<evidence type="ECO:0000313" key="5">
    <source>
        <dbReference type="Proteomes" id="UP000636394"/>
    </source>
</evidence>
<keyword evidence="2" id="KW-1133">Transmembrane helix</keyword>
<feature type="coiled-coil region" evidence="1">
    <location>
        <begin position="82"/>
        <end position="109"/>
    </location>
</feature>
<dbReference type="InterPro" id="IPR019277">
    <property type="entry name" value="DUF2304"/>
</dbReference>
<feature type="transmembrane region" description="Helical" evidence="2">
    <location>
        <begin position="69"/>
        <end position="87"/>
    </location>
</feature>
<feature type="transmembrane region" description="Helical" evidence="2">
    <location>
        <begin position="6"/>
        <end position="24"/>
    </location>
</feature>
<evidence type="ECO:0000313" key="4">
    <source>
        <dbReference type="EMBL" id="QTU83707.1"/>
    </source>
</evidence>
<dbReference type="EMBL" id="WPCR01000003">
    <property type="protein sequence ID" value="NHM13848.1"/>
    <property type="molecule type" value="Genomic_DNA"/>
</dbReference>
<dbReference type="EMBL" id="CP072829">
    <property type="protein sequence ID" value="QTU83707.1"/>
    <property type="molecule type" value="Genomic_DNA"/>
</dbReference>
<keyword evidence="2" id="KW-0472">Membrane</keyword>
<feature type="transmembrane region" description="Helical" evidence="2">
    <location>
        <begin position="36"/>
        <end position="57"/>
    </location>
</feature>
<dbReference type="Proteomes" id="UP000671910">
    <property type="component" value="Chromosome"/>
</dbReference>
<keyword evidence="2" id="KW-0812">Transmembrane</keyword>
<reference evidence="3 5" key="1">
    <citation type="submission" date="2019-11" db="EMBL/GenBank/DDBJ databases">
        <title>Eggerthellaceae novel genus isolated from the rectal contents of marmort.</title>
        <authorList>
            <person name="Zhang G."/>
        </authorList>
    </citation>
    <scope>NUCLEOTIDE SEQUENCE [LARGE SCALE GENOMIC DNA]</scope>
    <source>
        <strain evidence="5">zg-886</strain>
        <strain evidence="3">Zg-886</strain>
    </source>
</reference>
<name>A0A9E6STX7_9ACTN</name>
<protein>
    <submittedName>
        <fullName evidence="4">DUF2304 domain-containing protein</fullName>
    </submittedName>
    <submittedName>
        <fullName evidence="3">DUF2304 family protein</fullName>
    </submittedName>
</protein>
<accession>A0A9E6STX7</accession>
<reference evidence="4" key="2">
    <citation type="submission" date="2021-04" db="EMBL/GenBank/DDBJ databases">
        <title>Novel species in family Eggerthellaceae.</title>
        <authorList>
            <person name="Zhang G."/>
        </authorList>
    </citation>
    <scope>NUCLEOTIDE SEQUENCE</scope>
    <source>
        <strain evidence="4">Zg-886</strain>
    </source>
</reference>
<evidence type="ECO:0000313" key="6">
    <source>
        <dbReference type="Proteomes" id="UP000671910"/>
    </source>
</evidence>
<evidence type="ECO:0000313" key="3">
    <source>
        <dbReference type="EMBL" id="NHM13848.1"/>
    </source>
</evidence>
<evidence type="ECO:0000256" key="1">
    <source>
        <dbReference type="SAM" id="Coils"/>
    </source>
</evidence>
<dbReference type="Pfam" id="PF10066">
    <property type="entry name" value="DUF2304"/>
    <property type="match status" value="1"/>
</dbReference>
<organism evidence="4 6">
    <name type="scientific">Xiamenia xianingshaonis</name>
    <dbReference type="NCBI Taxonomy" id="2682776"/>
    <lineage>
        <taxon>Bacteria</taxon>
        <taxon>Bacillati</taxon>
        <taxon>Actinomycetota</taxon>
        <taxon>Coriobacteriia</taxon>
        <taxon>Eggerthellales</taxon>
        <taxon>Eggerthellaceae</taxon>
        <taxon>Xiamenia</taxon>
    </lineage>
</organism>
<gene>
    <name evidence="3" type="ORF">GMI68_03505</name>
    <name evidence="4" type="ORF">J7S26_04725</name>
</gene>
<keyword evidence="1" id="KW-0175">Coiled coil</keyword>
<proteinExistence type="predicted"/>
<dbReference type="Proteomes" id="UP000636394">
    <property type="component" value="Unassembled WGS sequence"/>
</dbReference>
<dbReference type="AlphaFoldDB" id="A0A9E6STX7"/>
<keyword evidence="5" id="KW-1185">Reference proteome</keyword>
<dbReference type="KEGG" id="ebz:J7S26_04725"/>
<evidence type="ECO:0000256" key="2">
    <source>
        <dbReference type="SAM" id="Phobius"/>
    </source>
</evidence>
<dbReference type="RefSeq" id="WP_165058699.1">
    <property type="nucleotide sequence ID" value="NZ_CP072829.1"/>
</dbReference>
<sequence length="109" mass="12256">MNVALRLFLLVGALAVFAMVIRKIRKSEMQSSDSVFWLLFAGSFVLFAVLPDIAFVLSDLFGFDAPSNFIFIYAIAILLIKLFSLSAEVARLRQKLVALTQEIALREKR</sequence>